<sequence length="111" mass="13342">MNSVKQKLEIAIERSEAAYELYIENKLFFQANRIYKANLVVYNLLNEYVFSCSKTIRPQVYNYIFHLEDWFGQFEYTKEQLKTKTDEFAFVKWNGAISFPISFLENLKKEI</sequence>
<comment type="caution">
    <text evidence="1">The sequence shown here is derived from an EMBL/GenBank/DDBJ whole genome shotgun (WGS) entry which is preliminary data.</text>
</comment>
<accession>A0ABU2YFJ9</accession>
<reference evidence="1 2" key="1">
    <citation type="submission" date="2023-09" db="EMBL/GenBank/DDBJ databases">
        <authorList>
            <person name="Rey-Velasco X."/>
        </authorList>
    </citation>
    <scope>NUCLEOTIDE SEQUENCE [LARGE SCALE GENOMIC DNA]</scope>
    <source>
        <strain evidence="1 2">W242</strain>
    </source>
</reference>
<keyword evidence="2" id="KW-1185">Reference proteome</keyword>
<dbReference type="EMBL" id="JAVRHZ010000007">
    <property type="protein sequence ID" value="MDT0556646.1"/>
    <property type="molecule type" value="Genomic_DNA"/>
</dbReference>
<proteinExistence type="predicted"/>
<evidence type="ECO:0008006" key="3">
    <source>
        <dbReference type="Google" id="ProtNLM"/>
    </source>
</evidence>
<protein>
    <recommendedName>
        <fullName evidence="3">HEPN domain-containing protein</fullName>
    </recommendedName>
</protein>
<dbReference type="Proteomes" id="UP001254488">
    <property type="component" value="Unassembled WGS sequence"/>
</dbReference>
<evidence type="ECO:0000313" key="1">
    <source>
        <dbReference type="EMBL" id="MDT0556646.1"/>
    </source>
</evidence>
<evidence type="ECO:0000313" key="2">
    <source>
        <dbReference type="Proteomes" id="UP001254488"/>
    </source>
</evidence>
<gene>
    <name evidence="1" type="ORF">RM538_11550</name>
</gene>
<dbReference type="RefSeq" id="WP_311333597.1">
    <property type="nucleotide sequence ID" value="NZ_JAVRHZ010000007.1"/>
</dbReference>
<name>A0ABU2YFJ9_9FLAO</name>
<organism evidence="1 2">
    <name type="scientific">Patiriisocius hiemis</name>
    <dbReference type="NCBI Taxonomy" id="3075604"/>
    <lineage>
        <taxon>Bacteria</taxon>
        <taxon>Pseudomonadati</taxon>
        <taxon>Bacteroidota</taxon>
        <taxon>Flavobacteriia</taxon>
        <taxon>Flavobacteriales</taxon>
        <taxon>Flavobacteriaceae</taxon>
        <taxon>Patiriisocius</taxon>
    </lineage>
</organism>